<dbReference type="PANTHER" id="PTHR35586">
    <property type="entry name" value="SLL1691 PROTEIN"/>
    <property type="match status" value="1"/>
</dbReference>
<organism evidence="3 4">
    <name type="scientific">Atlanticothrix silvestris CENA357</name>
    <dbReference type="NCBI Taxonomy" id="1725252"/>
    <lineage>
        <taxon>Bacteria</taxon>
        <taxon>Bacillati</taxon>
        <taxon>Cyanobacteriota</taxon>
        <taxon>Cyanophyceae</taxon>
        <taxon>Nostocales</taxon>
        <taxon>Nodulariaceae</taxon>
        <taxon>Atlanticothrix</taxon>
        <taxon>Atlanticothrix silvestris</taxon>
    </lineage>
</organism>
<accession>A0A8J7HFM0</accession>
<dbReference type="InterPro" id="IPR025587">
    <property type="entry name" value="DUF4351"/>
</dbReference>
<dbReference type="AlphaFoldDB" id="A0A8J7HFM0"/>
<evidence type="ECO:0000259" key="2">
    <source>
        <dbReference type="Pfam" id="PF14261"/>
    </source>
</evidence>
<evidence type="ECO:0000313" key="4">
    <source>
        <dbReference type="Proteomes" id="UP000599391"/>
    </source>
</evidence>
<name>A0A8J7HFM0_9CYAN</name>
<reference evidence="3 4" key="1">
    <citation type="journal article" date="2021" name="Int. J. Syst. Evol. Microbiol.">
        <title>Amazonocrinis nigriterrae gen. nov., sp. nov., Atlanticothrix silvestris gen. nov., sp. nov. and Dendronalium phyllosphericum gen. nov., sp. nov., nostocacean cyanobacteria from Brazilian environments.</title>
        <authorList>
            <person name="Alvarenga D.O."/>
            <person name="Andreote A.P.D."/>
            <person name="Branco L.H.Z."/>
            <person name="Delbaje E."/>
            <person name="Cruz R.B."/>
            <person name="Varani A.M."/>
            <person name="Fiore M.F."/>
        </authorList>
    </citation>
    <scope>NUCLEOTIDE SEQUENCE [LARGE SCALE GENOMIC DNA]</scope>
    <source>
        <strain evidence="3 4">CENA357</strain>
    </source>
</reference>
<dbReference type="Pfam" id="PF14261">
    <property type="entry name" value="DUF4351"/>
    <property type="match status" value="1"/>
</dbReference>
<dbReference type="InterPro" id="IPR006842">
    <property type="entry name" value="Transposase_31"/>
</dbReference>
<dbReference type="EMBL" id="JAECZB010000071">
    <property type="protein sequence ID" value="MBH8554337.1"/>
    <property type="molecule type" value="Genomic_DNA"/>
</dbReference>
<feature type="domain" description="DUF4351" evidence="2">
    <location>
        <begin position="249"/>
        <end position="307"/>
    </location>
</feature>
<evidence type="ECO:0000313" key="3">
    <source>
        <dbReference type="EMBL" id="MBH8554337.1"/>
    </source>
</evidence>
<keyword evidence="4" id="KW-1185">Reference proteome</keyword>
<sequence length="315" mass="37062">MIDHDRLFKELFTTFFVEFLELFLPEVLAYLENDSIEFIDKEVFTDITAGERYEADLIVKVKFRAQESYFLIHVENQSYKQPSFDKRMFRYFARLYEKFDLPVYPVVIFSYDSPKMLEPNVHQIAFPNKVILQFNYEVIQLNRLNWRDFLRQQNPVATALMAKMNIASTERRQVKFECLRLLATSQLDPARMRLISGFIDTYLRLNAEEQKLLQADIASMESREQEVVMQIVTSWMEEGIEKGIEQGIEQGKQQATKSLVMRLLPRRVDTITPELEERVQQLSLIQLEDLAVALLDFSSVADLEVWLQQVTETSN</sequence>
<gene>
    <name evidence="3" type="ORF">I8751_18595</name>
</gene>
<proteinExistence type="predicted"/>
<dbReference type="PANTHER" id="PTHR35586:SF1">
    <property type="entry name" value="SLL1691 PROTEIN"/>
    <property type="match status" value="1"/>
</dbReference>
<comment type="caution">
    <text evidence="3">The sequence shown here is derived from an EMBL/GenBank/DDBJ whole genome shotgun (WGS) entry which is preliminary data.</text>
</comment>
<evidence type="ECO:0000259" key="1">
    <source>
        <dbReference type="Pfam" id="PF04754"/>
    </source>
</evidence>
<protein>
    <submittedName>
        <fullName evidence="3">DUF4351 domain-containing protein</fullName>
    </submittedName>
</protein>
<dbReference type="RefSeq" id="WP_214440579.1">
    <property type="nucleotide sequence ID" value="NZ_JAECZB010000071.1"/>
</dbReference>
<dbReference type="Pfam" id="PF04754">
    <property type="entry name" value="Transposase_31"/>
    <property type="match status" value="1"/>
</dbReference>
<dbReference type="Proteomes" id="UP000599391">
    <property type="component" value="Unassembled WGS sequence"/>
</dbReference>
<feature type="domain" description="Transposase (putative) YhgA-like" evidence="1">
    <location>
        <begin position="3"/>
        <end position="168"/>
    </location>
</feature>